<dbReference type="AlphaFoldDB" id="A0A8H4KCY0"/>
<organism evidence="1 2">
    <name type="scientific">Fusarium austroafricanum</name>
    <dbReference type="NCBI Taxonomy" id="2364996"/>
    <lineage>
        <taxon>Eukaryota</taxon>
        <taxon>Fungi</taxon>
        <taxon>Dikarya</taxon>
        <taxon>Ascomycota</taxon>
        <taxon>Pezizomycotina</taxon>
        <taxon>Sordariomycetes</taxon>
        <taxon>Hypocreomycetidae</taxon>
        <taxon>Hypocreales</taxon>
        <taxon>Nectriaceae</taxon>
        <taxon>Fusarium</taxon>
        <taxon>Fusarium concolor species complex</taxon>
    </lineage>
</organism>
<keyword evidence="2" id="KW-1185">Reference proteome</keyword>
<gene>
    <name evidence="1" type="ORF">F53441_9721</name>
</gene>
<comment type="caution">
    <text evidence="1">The sequence shown here is derived from an EMBL/GenBank/DDBJ whole genome shotgun (WGS) entry which is preliminary data.</text>
</comment>
<dbReference type="Proteomes" id="UP000605986">
    <property type="component" value="Unassembled WGS sequence"/>
</dbReference>
<proteinExistence type="predicted"/>
<name>A0A8H4KCY0_9HYPO</name>
<accession>A0A8H4KCY0</accession>
<sequence>MSNPTCNDHTYITQSFVTAGQATGIDPAVLASLVYADSRGPGPRENGAECPPELSQVNHANFQRSGNAPENVEMGAIIMSKHHDRCRNEVTRVMGANNHGVHTSVDQTETVFKALKEKRVLT</sequence>
<protein>
    <submittedName>
        <fullName evidence="1">Uncharacterized protein</fullName>
    </submittedName>
</protein>
<reference evidence="1" key="1">
    <citation type="submission" date="2020-01" db="EMBL/GenBank/DDBJ databases">
        <title>Identification and distribution of gene clusters putatively required for synthesis of sphingolipid metabolism inhibitors in phylogenetically diverse species of the filamentous fungus Fusarium.</title>
        <authorList>
            <person name="Kim H.-S."/>
            <person name="Busman M."/>
            <person name="Brown D.W."/>
            <person name="Divon H."/>
            <person name="Uhlig S."/>
            <person name="Proctor R.H."/>
        </authorList>
    </citation>
    <scope>NUCLEOTIDE SEQUENCE</scope>
    <source>
        <strain evidence="1">NRRL 53441</strain>
    </source>
</reference>
<dbReference type="EMBL" id="JAADJG010000446">
    <property type="protein sequence ID" value="KAF4446679.1"/>
    <property type="molecule type" value="Genomic_DNA"/>
</dbReference>
<evidence type="ECO:0000313" key="1">
    <source>
        <dbReference type="EMBL" id="KAF4446679.1"/>
    </source>
</evidence>
<evidence type="ECO:0000313" key="2">
    <source>
        <dbReference type="Proteomes" id="UP000605986"/>
    </source>
</evidence>